<dbReference type="InterPro" id="IPR006963">
    <property type="entry name" value="Mopterin_OxRdtase_4Fe-4S_dom"/>
</dbReference>
<evidence type="ECO:0000259" key="6">
    <source>
        <dbReference type="PROSITE" id="PS51669"/>
    </source>
</evidence>
<keyword evidence="2" id="KW-0004">4Fe-4S</keyword>
<dbReference type="GO" id="GO:0016020">
    <property type="term" value="C:membrane"/>
    <property type="evidence" value="ECO:0007669"/>
    <property type="project" value="TreeGrafter"/>
</dbReference>
<dbReference type="Pfam" id="PF04879">
    <property type="entry name" value="Molybdop_Fe4S4"/>
    <property type="match status" value="1"/>
</dbReference>
<proteinExistence type="predicted"/>
<dbReference type="PANTHER" id="PTHR43105">
    <property type="entry name" value="RESPIRATORY NITRATE REDUCTASE"/>
    <property type="match status" value="1"/>
</dbReference>
<dbReference type="GO" id="GO:0046872">
    <property type="term" value="F:metal ion binding"/>
    <property type="evidence" value="ECO:0007669"/>
    <property type="project" value="UniProtKB-KW"/>
</dbReference>
<dbReference type="InterPro" id="IPR006656">
    <property type="entry name" value="Mopterin_OxRdtase"/>
</dbReference>
<dbReference type="AlphaFoldDB" id="A0AA35X0T1"/>
<dbReference type="GO" id="GO:0003954">
    <property type="term" value="F:NADH dehydrogenase activity"/>
    <property type="evidence" value="ECO:0007669"/>
    <property type="project" value="TreeGrafter"/>
</dbReference>
<protein>
    <recommendedName>
        <fullName evidence="1">NADH-ubiquinone oxidoreductase 75 kDa subunit, mitochondrial</fullName>
    </recommendedName>
</protein>
<comment type="caution">
    <text evidence="7">The sequence shown here is derived from an EMBL/GenBank/DDBJ whole genome shotgun (WGS) entry which is preliminary data.</text>
</comment>
<dbReference type="PROSITE" id="PS00551">
    <property type="entry name" value="MOLYBDOPTERIN_PROK_1"/>
    <property type="match status" value="1"/>
</dbReference>
<keyword evidence="5" id="KW-0411">Iron-sulfur</keyword>
<organism evidence="7 8">
    <name type="scientific">Geodia barretti</name>
    <name type="common">Barrett's horny sponge</name>
    <dbReference type="NCBI Taxonomy" id="519541"/>
    <lineage>
        <taxon>Eukaryota</taxon>
        <taxon>Metazoa</taxon>
        <taxon>Porifera</taxon>
        <taxon>Demospongiae</taxon>
        <taxon>Heteroscleromorpha</taxon>
        <taxon>Tetractinellida</taxon>
        <taxon>Astrophorina</taxon>
        <taxon>Geodiidae</taxon>
        <taxon>Geodia</taxon>
    </lineage>
</organism>
<dbReference type="GO" id="GO:0051539">
    <property type="term" value="F:4 iron, 4 sulfur cluster binding"/>
    <property type="evidence" value="ECO:0007669"/>
    <property type="project" value="UniProtKB-KW"/>
</dbReference>
<feature type="domain" description="4Fe-4S Mo/W bis-MGD-type" evidence="6">
    <location>
        <begin position="1"/>
        <end position="57"/>
    </location>
</feature>
<sequence length="311" mass="34270">MKQVNSVCPGCSVGCNITVDYKEDGLYRIQPRFHEDINQHWMCDDGRLGYHYVNSEDRLKIPMKRIDGELVPTSWADALNIIVEKFSETDPESTVVVGSAQGTNEENYLLGKLAREVLKTESIGLFGREPGEEHKFPQFTIDADKNPNTRGALDMLKLGDDASLTGDALWNGIANAKVVYLVNGAPERPLDETAKQALEAVDFLVVQDIFESDVAQLADVVLPGVTFAEKDGSFTNAKGWVQRIHQAVDPPGEARVDWEIIQQLAKRLGGEIDYHFAGEIALEIAENVPDYQDATHQKIGDGGVNLASENS</sequence>
<dbReference type="Proteomes" id="UP001174909">
    <property type="component" value="Unassembled WGS sequence"/>
</dbReference>
<dbReference type="InterPro" id="IPR050123">
    <property type="entry name" value="Prok_molybdopt-oxidoreductase"/>
</dbReference>
<evidence type="ECO:0000256" key="3">
    <source>
        <dbReference type="ARBA" id="ARBA00022723"/>
    </source>
</evidence>
<keyword evidence="8" id="KW-1185">Reference proteome</keyword>
<accession>A0AA35X0T1</accession>
<evidence type="ECO:0000313" key="7">
    <source>
        <dbReference type="EMBL" id="CAI8035711.1"/>
    </source>
</evidence>
<evidence type="ECO:0000256" key="1">
    <source>
        <dbReference type="ARBA" id="ARBA00013888"/>
    </source>
</evidence>
<dbReference type="Gene3D" id="2.20.25.90">
    <property type="entry name" value="ADC-like domains"/>
    <property type="match status" value="1"/>
</dbReference>
<dbReference type="Pfam" id="PF00384">
    <property type="entry name" value="Molybdopterin"/>
    <property type="match status" value="2"/>
</dbReference>
<dbReference type="GO" id="GO:0022904">
    <property type="term" value="P:respiratory electron transport chain"/>
    <property type="evidence" value="ECO:0007669"/>
    <property type="project" value="TreeGrafter"/>
</dbReference>
<name>A0AA35X0T1_GEOBA</name>
<dbReference type="EMBL" id="CASHTH010002825">
    <property type="protein sequence ID" value="CAI8035711.1"/>
    <property type="molecule type" value="Genomic_DNA"/>
</dbReference>
<dbReference type="InterPro" id="IPR027467">
    <property type="entry name" value="MopterinOxRdtase_cofactor_BS"/>
</dbReference>
<dbReference type="PANTHER" id="PTHR43105:SF10">
    <property type="entry name" value="NADH-QUINONE OXIDOREDUCTASE SUBUNIT G"/>
    <property type="match status" value="1"/>
</dbReference>
<evidence type="ECO:0000313" key="8">
    <source>
        <dbReference type="Proteomes" id="UP001174909"/>
    </source>
</evidence>
<dbReference type="SUPFAM" id="SSF53706">
    <property type="entry name" value="Formate dehydrogenase/DMSO reductase, domains 1-3"/>
    <property type="match status" value="1"/>
</dbReference>
<keyword evidence="4" id="KW-0408">Iron</keyword>
<gene>
    <name evidence="7" type="ORF">GBAR_LOCUS20013</name>
</gene>
<keyword evidence="3" id="KW-0479">Metal-binding</keyword>
<evidence type="ECO:0000256" key="2">
    <source>
        <dbReference type="ARBA" id="ARBA00022485"/>
    </source>
</evidence>
<evidence type="ECO:0000256" key="5">
    <source>
        <dbReference type="ARBA" id="ARBA00023014"/>
    </source>
</evidence>
<dbReference type="PROSITE" id="PS51669">
    <property type="entry name" value="4FE4S_MOW_BIS_MGD"/>
    <property type="match status" value="1"/>
</dbReference>
<evidence type="ECO:0000256" key="4">
    <source>
        <dbReference type="ARBA" id="ARBA00023004"/>
    </source>
</evidence>
<dbReference type="Gene3D" id="3.40.50.740">
    <property type="match status" value="1"/>
</dbReference>
<reference evidence="7" key="1">
    <citation type="submission" date="2023-03" db="EMBL/GenBank/DDBJ databases">
        <authorList>
            <person name="Steffen K."/>
            <person name="Cardenas P."/>
        </authorList>
    </citation>
    <scope>NUCLEOTIDE SEQUENCE</scope>
</reference>
<dbReference type="SMART" id="SM00926">
    <property type="entry name" value="Molybdop_Fe4S4"/>
    <property type="match status" value="1"/>
</dbReference>